<protein>
    <recommendedName>
        <fullName evidence="3">AMP-dependent synthetase/ligase domain-containing protein</fullName>
    </recommendedName>
</protein>
<dbReference type="InterPro" id="IPR000873">
    <property type="entry name" value="AMP-dep_synth/lig_dom"/>
</dbReference>
<dbReference type="EMBL" id="OB797222">
    <property type="protein sequence ID" value="CAD7434173.1"/>
    <property type="molecule type" value="Genomic_DNA"/>
</dbReference>
<gene>
    <name evidence="4" type="ORF">TMSB3V08_LOCUS10827</name>
</gene>
<name>A0A7R9HT36_9NEOP</name>
<dbReference type="PANTHER" id="PTHR44845">
    <property type="entry name" value="CARRIER DOMAIN-CONTAINING PROTEIN"/>
    <property type="match status" value="1"/>
</dbReference>
<organism evidence="4">
    <name type="scientific">Timema monikensis</name>
    <dbReference type="NCBI Taxonomy" id="170555"/>
    <lineage>
        <taxon>Eukaryota</taxon>
        <taxon>Metazoa</taxon>
        <taxon>Ecdysozoa</taxon>
        <taxon>Arthropoda</taxon>
        <taxon>Hexapoda</taxon>
        <taxon>Insecta</taxon>
        <taxon>Pterygota</taxon>
        <taxon>Neoptera</taxon>
        <taxon>Polyneoptera</taxon>
        <taxon>Phasmatodea</taxon>
        <taxon>Timematodea</taxon>
        <taxon>Timematoidea</taxon>
        <taxon>Timematidae</taxon>
        <taxon>Timema</taxon>
    </lineage>
</organism>
<keyword evidence="2" id="KW-0597">Phosphoprotein</keyword>
<accession>A0A7R9HT36</accession>
<dbReference type="InterPro" id="IPR042099">
    <property type="entry name" value="ANL_N_sf"/>
</dbReference>
<dbReference type="AlphaFoldDB" id="A0A7R9HT36"/>
<reference evidence="4" key="1">
    <citation type="submission" date="2020-11" db="EMBL/GenBank/DDBJ databases">
        <authorList>
            <person name="Tran Van P."/>
        </authorList>
    </citation>
    <scope>NUCLEOTIDE SEQUENCE</scope>
</reference>
<evidence type="ECO:0000313" key="4">
    <source>
        <dbReference type="EMBL" id="CAD7434173.1"/>
    </source>
</evidence>
<feature type="domain" description="AMP-dependent synthetase/ligase" evidence="3">
    <location>
        <begin position="30"/>
        <end position="132"/>
    </location>
</feature>
<sequence>MGSIPALSILRGEHRPPGFDPTLHRLLESRLASWGARTALLPARTSFAQLDAAASRLARGICRRGRNLGVEANKDGDCLLAVSMEPSDRLLVTLLAAWKAGAAYLPLDPSFPASRVRHIVQEARPVLLIADTGEEPLHAPIVQLF</sequence>
<dbReference type="PANTHER" id="PTHR44845:SF6">
    <property type="entry name" value="BETA-ALANINE-ACTIVATING ENZYME"/>
    <property type="match status" value="1"/>
</dbReference>
<proteinExistence type="predicted"/>
<evidence type="ECO:0000256" key="2">
    <source>
        <dbReference type="ARBA" id="ARBA00022553"/>
    </source>
</evidence>
<dbReference type="Gene3D" id="3.40.50.12780">
    <property type="entry name" value="N-terminal domain of ligase-like"/>
    <property type="match status" value="1"/>
</dbReference>
<dbReference type="Pfam" id="PF00501">
    <property type="entry name" value="AMP-binding"/>
    <property type="match status" value="1"/>
</dbReference>
<dbReference type="SUPFAM" id="SSF56801">
    <property type="entry name" value="Acetyl-CoA synthetase-like"/>
    <property type="match status" value="1"/>
</dbReference>
<evidence type="ECO:0000259" key="3">
    <source>
        <dbReference type="Pfam" id="PF00501"/>
    </source>
</evidence>
<evidence type="ECO:0000256" key="1">
    <source>
        <dbReference type="ARBA" id="ARBA00022450"/>
    </source>
</evidence>
<keyword evidence="1" id="KW-0596">Phosphopantetheine</keyword>